<dbReference type="PANTHER" id="PTHR30535:SF4">
    <property type="entry name" value="HEMIN-BINDING PERIPLASMIC PROTEIN HMUT"/>
    <property type="match status" value="1"/>
</dbReference>
<dbReference type="PANTHER" id="PTHR30535">
    <property type="entry name" value="VITAMIN B12-BINDING PROTEIN"/>
    <property type="match status" value="1"/>
</dbReference>
<protein>
    <submittedName>
        <fullName evidence="3">ABC transporter substrate-binding protein</fullName>
    </submittedName>
</protein>
<dbReference type="Pfam" id="PF01497">
    <property type="entry name" value="Peripla_BP_2"/>
    <property type="match status" value="1"/>
</dbReference>
<evidence type="ECO:0000313" key="3">
    <source>
        <dbReference type="EMBL" id="MEL0630138.1"/>
    </source>
</evidence>
<accession>A0ABU9GS30</accession>
<reference evidence="3 4" key="1">
    <citation type="submission" date="2024-02" db="EMBL/GenBank/DDBJ databases">
        <title>Bacteria isolated from the canopy kelp, Nereocystis luetkeana.</title>
        <authorList>
            <person name="Pfister C.A."/>
            <person name="Younker I.T."/>
            <person name="Light S.H."/>
        </authorList>
    </citation>
    <scope>NUCLEOTIDE SEQUENCE [LARGE SCALE GENOMIC DNA]</scope>
    <source>
        <strain evidence="3 4">TI.1.05</strain>
    </source>
</reference>
<evidence type="ECO:0000256" key="1">
    <source>
        <dbReference type="SAM" id="SignalP"/>
    </source>
</evidence>
<keyword evidence="4" id="KW-1185">Reference proteome</keyword>
<comment type="caution">
    <text evidence="3">The sequence shown here is derived from an EMBL/GenBank/DDBJ whole genome shotgun (WGS) entry which is preliminary data.</text>
</comment>
<name>A0ABU9GS30_9GAMM</name>
<dbReference type="SUPFAM" id="SSF53807">
    <property type="entry name" value="Helical backbone' metal receptor"/>
    <property type="match status" value="1"/>
</dbReference>
<dbReference type="EMBL" id="JBAKAZ010000042">
    <property type="protein sequence ID" value="MEL0630138.1"/>
    <property type="molecule type" value="Genomic_DNA"/>
</dbReference>
<feature type="signal peptide" evidence="1">
    <location>
        <begin position="1"/>
        <end position="19"/>
    </location>
</feature>
<feature type="domain" description="Fe/B12 periplasmic-binding" evidence="2">
    <location>
        <begin position="22"/>
        <end position="278"/>
    </location>
</feature>
<dbReference type="RefSeq" id="WP_341598268.1">
    <property type="nucleotide sequence ID" value="NZ_JBAKAZ010000042.1"/>
</dbReference>
<dbReference type="InterPro" id="IPR050902">
    <property type="entry name" value="ABC_Transporter_SBP"/>
</dbReference>
<evidence type="ECO:0000313" key="4">
    <source>
        <dbReference type="Proteomes" id="UP001369082"/>
    </source>
</evidence>
<dbReference type="PROSITE" id="PS50983">
    <property type="entry name" value="FE_B12_PBP"/>
    <property type="match status" value="1"/>
</dbReference>
<organism evidence="3 4">
    <name type="scientific">Psychromonas aquatilis</name>
    <dbReference type="NCBI Taxonomy" id="2005072"/>
    <lineage>
        <taxon>Bacteria</taxon>
        <taxon>Pseudomonadati</taxon>
        <taxon>Pseudomonadota</taxon>
        <taxon>Gammaproteobacteria</taxon>
        <taxon>Alteromonadales</taxon>
        <taxon>Psychromonadaceae</taxon>
        <taxon>Psychromonas</taxon>
    </lineage>
</organism>
<dbReference type="Proteomes" id="UP001369082">
    <property type="component" value="Unassembled WGS sequence"/>
</dbReference>
<feature type="chain" id="PRO_5046120464" evidence="1">
    <location>
        <begin position="20"/>
        <end position="279"/>
    </location>
</feature>
<dbReference type="InterPro" id="IPR002491">
    <property type="entry name" value="ABC_transptr_periplasmic_BD"/>
</dbReference>
<proteinExistence type="predicted"/>
<keyword evidence="1" id="KW-0732">Signal</keyword>
<sequence length="279" mass="30431">MKKLTALLLLLTFSFSVNAENKIISAGSSITELILALGAKEQLVGIDITSRHLDKNEEFPQVGYHRQLSTEGLLALNPTHLIGSEVMGPEKTLTLLQQAQVEVVKVPSGDRMQDLFARIDTLADITDTQKQASMLKESLEEKIENMSHRAVDNPPKALFMMINEGRPLTIAGNNTTVDVVIDYAGAVNPAKQLIESYKPLSIEAIIELQPDYILVSQRTWDSLGGQQGILTKYPLLAATPASQTDHIIAIEGSAIIGGFGIESISLSEQLYKQLNPAKK</sequence>
<dbReference type="Gene3D" id="3.40.50.1980">
    <property type="entry name" value="Nitrogenase molybdenum iron protein domain"/>
    <property type="match status" value="2"/>
</dbReference>
<evidence type="ECO:0000259" key="2">
    <source>
        <dbReference type="PROSITE" id="PS50983"/>
    </source>
</evidence>
<gene>
    <name evidence="3" type="ORF">V6256_11035</name>
</gene>